<accession>M7SV40</accession>
<evidence type="ECO:0000313" key="6">
    <source>
        <dbReference type="EMBL" id="EMR61461.1"/>
    </source>
</evidence>
<organism evidence="6 7">
    <name type="scientific">Eutypa lata (strain UCR-EL1)</name>
    <name type="common">Grapevine dieback disease fungus</name>
    <name type="synonym">Eutypa armeniacae</name>
    <dbReference type="NCBI Taxonomy" id="1287681"/>
    <lineage>
        <taxon>Eukaryota</taxon>
        <taxon>Fungi</taxon>
        <taxon>Dikarya</taxon>
        <taxon>Ascomycota</taxon>
        <taxon>Pezizomycotina</taxon>
        <taxon>Sordariomycetes</taxon>
        <taxon>Xylariomycetidae</taxon>
        <taxon>Xylariales</taxon>
        <taxon>Diatrypaceae</taxon>
        <taxon>Eutypa</taxon>
    </lineage>
</organism>
<dbReference type="KEGG" id="ela:UCREL1_11615"/>
<gene>
    <name evidence="6" type="ORF">UCREL1_11615</name>
</gene>
<dbReference type="eggNOG" id="KOG2495">
    <property type="taxonomic scope" value="Eukaryota"/>
</dbReference>
<evidence type="ECO:0000256" key="4">
    <source>
        <dbReference type="ARBA" id="ARBA00023002"/>
    </source>
</evidence>
<dbReference type="SUPFAM" id="SSF51905">
    <property type="entry name" value="FAD/NAD(P)-binding domain"/>
    <property type="match status" value="1"/>
</dbReference>
<dbReference type="AlphaFoldDB" id="M7SV40"/>
<dbReference type="GO" id="GO:0005737">
    <property type="term" value="C:cytoplasm"/>
    <property type="evidence" value="ECO:0007669"/>
    <property type="project" value="TreeGrafter"/>
</dbReference>
<proteinExistence type="inferred from homology"/>
<dbReference type="PRINTS" id="PR00411">
    <property type="entry name" value="PNDRDTASEI"/>
</dbReference>
<dbReference type="OrthoDB" id="202203at2759"/>
<dbReference type="OMA" id="MAVTHQL"/>
<protein>
    <submittedName>
        <fullName evidence="6">Putative amid-like mitochondrial oxidoreductase protein</fullName>
    </submittedName>
</protein>
<dbReference type="PRINTS" id="PR00368">
    <property type="entry name" value="FADPNR"/>
</dbReference>
<dbReference type="GO" id="GO:0050660">
    <property type="term" value="F:flavin adenine dinucleotide binding"/>
    <property type="evidence" value="ECO:0007669"/>
    <property type="project" value="TreeGrafter"/>
</dbReference>
<evidence type="ECO:0000256" key="3">
    <source>
        <dbReference type="ARBA" id="ARBA00022827"/>
    </source>
</evidence>
<evidence type="ECO:0000256" key="2">
    <source>
        <dbReference type="ARBA" id="ARBA00022630"/>
    </source>
</evidence>
<evidence type="ECO:0000256" key="1">
    <source>
        <dbReference type="ARBA" id="ARBA00006442"/>
    </source>
</evidence>
<dbReference type="PANTHER" id="PTHR43735:SF3">
    <property type="entry name" value="FERROPTOSIS SUPPRESSOR PROTEIN 1"/>
    <property type="match status" value="1"/>
</dbReference>
<keyword evidence="2" id="KW-0285">Flavoprotein</keyword>
<sequence>MAKTVVILGGAYAGVQVAHRLLKHTRSSVPDLKVILVSKNSHFYWNLASVRAIVPGVLEESQYSQPLADGFAKYPGEAFELVVGSAQAVDVDARTVRVASAADTTTTTTTNKEQPQPRILSYDHLVLATGTRDVDPAMPWKGSGTHEEVGAAVSQVRDRVAAASHIVVAGAGATGVEVAAELRYEFKDAKTVVLLSAGDEILGGDSVAPNAAAELEKLGVEVRTGARVVSSSVLPDGKTEVVLAGNGGGDGDGDGNNKITTDLYLPTMGVVPNTDYLPEGLLTDKGFVDVDEFFAVKNAKDVWAAGDIVWKPRGSFVLADMQAAGVAKNIDLVLKGKSPAVVKTLPFDVFLCATGRSRGVGRMGVVKVFSFMVYFIKGKTLGVQRLPGWVDGSSF</sequence>
<dbReference type="EMBL" id="KB707614">
    <property type="protein sequence ID" value="EMR61461.1"/>
    <property type="molecule type" value="Genomic_DNA"/>
</dbReference>
<keyword evidence="3" id="KW-0274">FAD</keyword>
<dbReference type="Gene3D" id="3.50.50.100">
    <property type="match status" value="1"/>
</dbReference>
<dbReference type="STRING" id="1287681.M7SV40"/>
<reference evidence="7" key="1">
    <citation type="journal article" date="2013" name="Genome Announc.">
        <title>Draft genome sequence of the grapevine dieback fungus Eutypa lata UCR-EL1.</title>
        <authorList>
            <person name="Blanco-Ulate B."/>
            <person name="Rolshausen P.E."/>
            <person name="Cantu D."/>
        </authorList>
    </citation>
    <scope>NUCLEOTIDE SEQUENCE [LARGE SCALE GENOMIC DNA]</scope>
    <source>
        <strain evidence="7">UCR-EL1</strain>
    </source>
</reference>
<dbReference type="PANTHER" id="PTHR43735">
    <property type="entry name" value="APOPTOSIS-INDUCING FACTOR 1"/>
    <property type="match status" value="1"/>
</dbReference>
<dbReference type="GO" id="GO:0004174">
    <property type="term" value="F:electron-transferring-flavoprotein dehydrogenase activity"/>
    <property type="evidence" value="ECO:0007669"/>
    <property type="project" value="TreeGrafter"/>
</dbReference>
<dbReference type="InterPro" id="IPR023753">
    <property type="entry name" value="FAD/NAD-binding_dom"/>
</dbReference>
<dbReference type="Pfam" id="PF07992">
    <property type="entry name" value="Pyr_redox_2"/>
    <property type="match status" value="1"/>
</dbReference>
<dbReference type="HOGENOM" id="CLU_019845_6_2_1"/>
<dbReference type="InterPro" id="IPR036188">
    <property type="entry name" value="FAD/NAD-bd_sf"/>
</dbReference>
<evidence type="ECO:0000313" key="7">
    <source>
        <dbReference type="Proteomes" id="UP000012174"/>
    </source>
</evidence>
<dbReference type="Proteomes" id="UP000012174">
    <property type="component" value="Unassembled WGS sequence"/>
</dbReference>
<feature type="domain" description="FAD/NAD(P)-binding" evidence="5">
    <location>
        <begin position="4"/>
        <end position="313"/>
    </location>
</feature>
<comment type="similarity">
    <text evidence="1">Belongs to the FAD-dependent oxidoreductase family.</text>
</comment>
<name>M7SV40_EUTLA</name>
<keyword evidence="7" id="KW-1185">Reference proteome</keyword>
<evidence type="ECO:0000259" key="5">
    <source>
        <dbReference type="Pfam" id="PF07992"/>
    </source>
</evidence>
<keyword evidence="4" id="KW-0560">Oxidoreductase</keyword>